<dbReference type="GO" id="GO:0003964">
    <property type="term" value="F:RNA-directed DNA polymerase activity"/>
    <property type="evidence" value="ECO:0007669"/>
    <property type="project" value="UniProtKB-EC"/>
</dbReference>
<dbReference type="Gene3D" id="3.30.70.270">
    <property type="match status" value="1"/>
</dbReference>
<dbReference type="EMBL" id="JALNTZ010000008">
    <property type="protein sequence ID" value="KAJ3642034.1"/>
    <property type="molecule type" value="Genomic_DNA"/>
</dbReference>
<dbReference type="PANTHER" id="PTHR37984:SF5">
    <property type="entry name" value="PROTEIN NYNRIN-LIKE"/>
    <property type="match status" value="1"/>
</dbReference>
<evidence type="ECO:0000259" key="3">
    <source>
        <dbReference type="Pfam" id="PF17919"/>
    </source>
</evidence>
<keyword evidence="5" id="KW-1185">Reference proteome</keyword>
<dbReference type="PANTHER" id="PTHR37984">
    <property type="entry name" value="PROTEIN CBG26694"/>
    <property type="match status" value="1"/>
</dbReference>
<dbReference type="Proteomes" id="UP001168821">
    <property type="component" value="Unassembled WGS sequence"/>
</dbReference>
<gene>
    <name evidence="4" type="ORF">Zmor_024854</name>
</gene>
<feature type="domain" description="Reverse transcriptase/retrotransposon-derived protein RNase H-like" evidence="3">
    <location>
        <begin position="75"/>
        <end position="121"/>
    </location>
</feature>
<dbReference type="EC" id="2.7.7.49" evidence="1"/>
<dbReference type="InterPro" id="IPR043502">
    <property type="entry name" value="DNA/RNA_pol_sf"/>
</dbReference>
<keyword evidence="2" id="KW-0511">Multifunctional enzyme</keyword>
<evidence type="ECO:0000313" key="4">
    <source>
        <dbReference type="EMBL" id="KAJ3642034.1"/>
    </source>
</evidence>
<organism evidence="4 5">
    <name type="scientific">Zophobas morio</name>
    <dbReference type="NCBI Taxonomy" id="2755281"/>
    <lineage>
        <taxon>Eukaryota</taxon>
        <taxon>Metazoa</taxon>
        <taxon>Ecdysozoa</taxon>
        <taxon>Arthropoda</taxon>
        <taxon>Hexapoda</taxon>
        <taxon>Insecta</taxon>
        <taxon>Pterygota</taxon>
        <taxon>Neoptera</taxon>
        <taxon>Endopterygota</taxon>
        <taxon>Coleoptera</taxon>
        <taxon>Polyphaga</taxon>
        <taxon>Cucujiformia</taxon>
        <taxon>Tenebrionidae</taxon>
        <taxon>Zophobas</taxon>
    </lineage>
</organism>
<evidence type="ECO:0000256" key="1">
    <source>
        <dbReference type="ARBA" id="ARBA00012493"/>
    </source>
</evidence>
<evidence type="ECO:0000313" key="5">
    <source>
        <dbReference type="Proteomes" id="UP001168821"/>
    </source>
</evidence>
<dbReference type="InterPro" id="IPR050951">
    <property type="entry name" value="Retrovirus_Pol_polyprotein"/>
</dbReference>
<dbReference type="Pfam" id="PF17919">
    <property type="entry name" value="RT_RNaseH_2"/>
    <property type="match status" value="1"/>
</dbReference>
<accession>A0AA38HR12</accession>
<dbReference type="InterPro" id="IPR041577">
    <property type="entry name" value="RT_RNaseH_2"/>
</dbReference>
<evidence type="ECO:0000256" key="2">
    <source>
        <dbReference type="ARBA" id="ARBA00023268"/>
    </source>
</evidence>
<reference evidence="4" key="1">
    <citation type="journal article" date="2023" name="G3 (Bethesda)">
        <title>Whole genome assemblies of Zophobas morio and Tenebrio molitor.</title>
        <authorList>
            <person name="Kaur S."/>
            <person name="Stinson S.A."/>
            <person name="diCenzo G.C."/>
        </authorList>
    </citation>
    <scope>NUCLEOTIDE SEQUENCE</scope>
    <source>
        <strain evidence="4">QUZm001</strain>
    </source>
</reference>
<proteinExistence type="predicted"/>
<dbReference type="AlphaFoldDB" id="A0AA38HR12"/>
<dbReference type="SUPFAM" id="SSF56672">
    <property type="entry name" value="DNA/RNA polymerases"/>
    <property type="match status" value="1"/>
</dbReference>
<comment type="caution">
    <text evidence="4">The sequence shown here is derived from an EMBL/GenBank/DDBJ whole genome shotgun (WGS) entry which is preliminary data.</text>
</comment>
<protein>
    <recommendedName>
        <fullName evidence="1">RNA-directed DNA polymerase</fullName>
        <ecNumber evidence="1">2.7.7.49</ecNumber>
    </recommendedName>
</protein>
<dbReference type="FunFam" id="3.30.70.270:FF:000020">
    <property type="entry name" value="Transposon Tf2-6 polyprotein-like Protein"/>
    <property type="match status" value="1"/>
</dbReference>
<dbReference type="InterPro" id="IPR043128">
    <property type="entry name" value="Rev_trsase/Diguanyl_cyclase"/>
</dbReference>
<name>A0AA38HR12_9CUCU</name>
<sequence length="121" mass="13788">MRKEVTYLGHVISDKGVPPNPEKIKAVIEYPVPKNAKQIKQFLGLIGYYKNFIEDLSKIAKPLTSLLKKEVPFIWGHDQQIAFSKFKEILTSQPILQYPDFKQNFILTCDASQYAVGCVLS</sequence>